<dbReference type="FunFam" id="3.60.10.10:FF:000026">
    <property type="entry name" value="Exodeoxyribonuclease III"/>
    <property type="match status" value="1"/>
</dbReference>
<feature type="binding site" evidence="6">
    <location>
        <position position="7"/>
    </location>
    <ligand>
        <name>Mg(2+)</name>
        <dbReference type="ChEBI" id="CHEBI:18420"/>
        <label>1</label>
    </ligand>
</feature>
<comment type="cofactor">
    <cofactor evidence="6">
        <name>Mg(2+)</name>
        <dbReference type="ChEBI" id="CHEBI:18420"/>
    </cofactor>
    <cofactor evidence="6">
        <name>Mn(2+)</name>
        <dbReference type="ChEBI" id="CHEBI:29035"/>
    </cofactor>
    <text evidence="6">Probably binds two magnesium or manganese ions per subunit.</text>
</comment>
<feature type="site" description="Important for catalytic activity" evidence="7">
    <location>
        <position position="220"/>
    </location>
</feature>
<dbReference type="GO" id="GO:0006284">
    <property type="term" value="P:base-excision repair"/>
    <property type="evidence" value="ECO:0007669"/>
    <property type="project" value="TreeGrafter"/>
</dbReference>
<evidence type="ECO:0000256" key="5">
    <source>
        <dbReference type="PIRSR" id="PIRSR604808-1"/>
    </source>
</evidence>
<feature type="binding site" evidence="6">
    <location>
        <position position="35"/>
    </location>
    <ligand>
        <name>Mg(2+)</name>
        <dbReference type="ChEBI" id="CHEBI:18420"/>
        <label>1</label>
    </ligand>
</feature>
<feature type="active site" description="Proton donor/acceptor" evidence="5">
    <location>
        <position position="149"/>
    </location>
</feature>
<keyword evidence="2 6" id="KW-0479">Metal-binding</keyword>
<dbReference type="AlphaFoldDB" id="A0A2V3PR24"/>
<evidence type="ECO:0000313" key="10">
    <source>
        <dbReference type="Proteomes" id="UP000247973"/>
    </source>
</evidence>
<evidence type="ECO:0000256" key="4">
    <source>
        <dbReference type="ARBA" id="ARBA00022842"/>
    </source>
</evidence>
<sequence>MKIVSYNVNGIRAAFNKGLAEWLSKENPDLVCFQELKAQEDQIDLITLKSLGYEYCYFHPAEKKGYSGVGIITKIQPDFVKIGMGIEKYDKEGRVIRVDYGNVTIICVYIPSGTTGGLRQVFKMEFLADFSEYIQELRKERKEILICGDYNICHKPIDINHPEKHLTSSGFLPEEREWFDQFVGTGMVDTFREYDQSGEKYTWWSYRAGAKPKNLGWRIDYHMISSEARERVKSATIHNEVCYSDHCPISIEADI</sequence>
<dbReference type="RefSeq" id="WP_110310807.1">
    <property type="nucleotide sequence ID" value="NZ_QICL01000012.1"/>
</dbReference>
<dbReference type="Gene3D" id="3.60.10.10">
    <property type="entry name" value="Endonuclease/exonuclease/phosphatase"/>
    <property type="match status" value="1"/>
</dbReference>
<comment type="similarity">
    <text evidence="1">Belongs to the DNA repair enzymes AP/ExoA family.</text>
</comment>
<evidence type="ECO:0000256" key="6">
    <source>
        <dbReference type="PIRSR" id="PIRSR604808-2"/>
    </source>
</evidence>
<feature type="active site" evidence="5">
    <location>
        <position position="109"/>
    </location>
</feature>
<protein>
    <submittedName>
        <fullName evidence="9">Exodeoxyribonuclease-3</fullName>
    </submittedName>
</protein>
<evidence type="ECO:0000256" key="7">
    <source>
        <dbReference type="PIRSR" id="PIRSR604808-3"/>
    </source>
</evidence>
<dbReference type="NCBIfam" id="TIGR00195">
    <property type="entry name" value="exoDNase_III"/>
    <property type="match status" value="1"/>
</dbReference>
<dbReference type="GO" id="GO:0003906">
    <property type="term" value="F:DNA-(apurinic or apyrimidinic site) endonuclease activity"/>
    <property type="evidence" value="ECO:0007669"/>
    <property type="project" value="TreeGrafter"/>
</dbReference>
<feature type="binding site" evidence="6">
    <location>
        <position position="245"/>
    </location>
    <ligand>
        <name>Mg(2+)</name>
        <dbReference type="ChEBI" id="CHEBI:18420"/>
        <label>1</label>
    </ligand>
</feature>
<proteinExistence type="inferred from homology"/>
<evidence type="ECO:0000259" key="8">
    <source>
        <dbReference type="Pfam" id="PF03372"/>
    </source>
</evidence>
<keyword evidence="4 6" id="KW-0460">Magnesium</keyword>
<dbReference type="GO" id="GO:0008081">
    <property type="term" value="F:phosphoric diester hydrolase activity"/>
    <property type="evidence" value="ECO:0007669"/>
    <property type="project" value="TreeGrafter"/>
</dbReference>
<dbReference type="Proteomes" id="UP000247973">
    <property type="component" value="Unassembled WGS sequence"/>
</dbReference>
<dbReference type="Pfam" id="PF03372">
    <property type="entry name" value="Exo_endo_phos"/>
    <property type="match status" value="1"/>
</dbReference>
<feature type="binding site" evidence="6">
    <location>
        <position position="149"/>
    </location>
    <ligand>
        <name>Mg(2+)</name>
        <dbReference type="ChEBI" id="CHEBI:18420"/>
        <label>1</label>
    </ligand>
</feature>
<keyword evidence="3" id="KW-0378">Hydrolase</keyword>
<dbReference type="SUPFAM" id="SSF56219">
    <property type="entry name" value="DNase I-like"/>
    <property type="match status" value="1"/>
</dbReference>
<feature type="site" description="Interaction with DNA substrate" evidence="7">
    <location>
        <position position="246"/>
    </location>
</feature>
<evidence type="ECO:0000256" key="2">
    <source>
        <dbReference type="ARBA" id="ARBA00022723"/>
    </source>
</evidence>
<evidence type="ECO:0000313" key="9">
    <source>
        <dbReference type="EMBL" id="PXV63843.1"/>
    </source>
</evidence>
<feature type="binding site" evidence="6">
    <location>
        <position position="246"/>
    </location>
    <ligand>
        <name>Mg(2+)</name>
        <dbReference type="ChEBI" id="CHEBI:18420"/>
        <label>1</label>
    </ligand>
</feature>
<dbReference type="EMBL" id="QICL01000012">
    <property type="protein sequence ID" value="PXV63843.1"/>
    <property type="molecule type" value="Genomic_DNA"/>
</dbReference>
<dbReference type="GO" id="GO:0008311">
    <property type="term" value="F:double-stranded DNA 3'-5' DNA exonuclease activity"/>
    <property type="evidence" value="ECO:0007669"/>
    <property type="project" value="TreeGrafter"/>
</dbReference>
<gene>
    <name evidence="9" type="ORF">CLV62_11292</name>
</gene>
<organism evidence="9 10">
    <name type="scientific">Dysgonomonas alginatilytica</name>
    <dbReference type="NCBI Taxonomy" id="1605892"/>
    <lineage>
        <taxon>Bacteria</taxon>
        <taxon>Pseudomonadati</taxon>
        <taxon>Bacteroidota</taxon>
        <taxon>Bacteroidia</taxon>
        <taxon>Bacteroidales</taxon>
        <taxon>Dysgonomonadaceae</taxon>
        <taxon>Dysgonomonas</taxon>
    </lineage>
</organism>
<dbReference type="GO" id="GO:0046872">
    <property type="term" value="F:metal ion binding"/>
    <property type="evidence" value="ECO:0007669"/>
    <property type="project" value="UniProtKB-KW"/>
</dbReference>
<accession>A0A2V3PR24</accession>
<dbReference type="CDD" id="cd10281">
    <property type="entry name" value="Nape_like_AP-endo"/>
    <property type="match status" value="1"/>
</dbReference>
<reference evidence="9 10" key="1">
    <citation type="submission" date="2018-03" db="EMBL/GenBank/DDBJ databases">
        <title>Genomic Encyclopedia of Archaeal and Bacterial Type Strains, Phase II (KMG-II): from individual species to whole genera.</title>
        <authorList>
            <person name="Goeker M."/>
        </authorList>
    </citation>
    <scope>NUCLEOTIDE SEQUENCE [LARGE SCALE GENOMIC DNA]</scope>
    <source>
        <strain evidence="9 10">DSM 100214</strain>
    </source>
</reference>
<dbReference type="OrthoDB" id="9803914at2"/>
<dbReference type="NCBIfam" id="TIGR00633">
    <property type="entry name" value="xth"/>
    <property type="match status" value="1"/>
</dbReference>
<evidence type="ECO:0000256" key="3">
    <source>
        <dbReference type="ARBA" id="ARBA00022801"/>
    </source>
</evidence>
<dbReference type="InterPro" id="IPR036691">
    <property type="entry name" value="Endo/exonu/phosph_ase_sf"/>
</dbReference>
<dbReference type="InterPro" id="IPR004808">
    <property type="entry name" value="AP_endonuc_1"/>
</dbReference>
<evidence type="ECO:0000256" key="1">
    <source>
        <dbReference type="ARBA" id="ARBA00007092"/>
    </source>
</evidence>
<name>A0A2V3PR24_9BACT</name>
<feature type="domain" description="Endonuclease/exonuclease/phosphatase" evidence="8">
    <location>
        <begin position="4"/>
        <end position="246"/>
    </location>
</feature>
<dbReference type="InterPro" id="IPR005135">
    <property type="entry name" value="Endo/exonuclease/phosphatase"/>
</dbReference>
<comment type="caution">
    <text evidence="9">The sequence shown here is derived from an EMBL/GenBank/DDBJ whole genome shotgun (WGS) entry which is preliminary data.</text>
</comment>
<feature type="active site" description="Proton acceptor" evidence="5">
    <location>
        <position position="246"/>
    </location>
</feature>
<dbReference type="PANTHER" id="PTHR22748">
    <property type="entry name" value="AP ENDONUCLEASE"/>
    <property type="match status" value="1"/>
</dbReference>
<feature type="binding site" evidence="6">
    <location>
        <position position="151"/>
    </location>
    <ligand>
        <name>Mg(2+)</name>
        <dbReference type="ChEBI" id="CHEBI:18420"/>
        <label>1</label>
    </ligand>
</feature>
<feature type="site" description="Transition state stabilizer" evidence="7">
    <location>
        <position position="151"/>
    </location>
</feature>
<keyword evidence="6" id="KW-0464">Manganese</keyword>
<keyword evidence="10" id="KW-1185">Reference proteome</keyword>
<dbReference type="PANTHER" id="PTHR22748:SF6">
    <property type="entry name" value="DNA-(APURINIC OR APYRIMIDINIC SITE) ENDONUCLEASE"/>
    <property type="match status" value="1"/>
</dbReference>
<dbReference type="PROSITE" id="PS51435">
    <property type="entry name" value="AP_NUCLEASE_F1_4"/>
    <property type="match status" value="1"/>
</dbReference>